<keyword evidence="1" id="KW-0472">Membrane</keyword>
<gene>
    <name evidence="2" type="ORF">LY60_02399</name>
</gene>
<evidence type="ECO:0000313" key="3">
    <source>
        <dbReference type="Proteomes" id="UP000315343"/>
    </source>
</evidence>
<accession>A0A562J881</accession>
<keyword evidence="1" id="KW-0812">Transmembrane</keyword>
<evidence type="ECO:0000313" key="2">
    <source>
        <dbReference type="EMBL" id="TWH79421.1"/>
    </source>
</evidence>
<dbReference type="OrthoDB" id="2329101at2"/>
<keyword evidence="3" id="KW-1185">Reference proteome</keyword>
<organism evidence="2 3">
    <name type="scientific">Sedimentibacter saalensis</name>
    <dbReference type="NCBI Taxonomy" id="130788"/>
    <lineage>
        <taxon>Bacteria</taxon>
        <taxon>Bacillati</taxon>
        <taxon>Bacillota</taxon>
        <taxon>Tissierellia</taxon>
        <taxon>Sedimentibacter</taxon>
    </lineage>
</organism>
<feature type="transmembrane region" description="Helical" evidence="1">
    <location>
        <begin position="20"/>
        <end position="44"/>
    </location>
</feature>
<reference evidence="2 3" key="1">
    <citation type="submission" date="2019-07" db="EMBL/GenBank/DDBJ databases">
        <title>Genomic Encyclopedia of Type Strains, Phase I: the one thousand microbial genomes (KMG-I) project.</title>
        <authorList>
            <person name="Kyrpides N."/>
        </authorList>
    </citation>
    <scope>NUCLEOTIDE SEQUENCE [LARGE SCALE GENOMIC DNA]</scope>
    <source>
        <strain evidence="2 3">DSM 13558</strain>
    </source>
</reference>
<dbReference type="Proteomes" id="UP000315343">
    <property type="component" value="Unassembled WGS sequence"/>
</dbReference>
<dbReference type="RefSeq" id="WP_145083816.1">
    <property type="nucleotide sequence ID" value="NZ_VLKH01000006.1"/>
</dbReference>
<protein>
    <submittedName>
        <fullName evidence="2">Putative membrane protein</fullName>
    </submittedName>
</protein>
<keyword evidence="1" id="KW-1133">Transmembrane helix</keyword>
<dbReference type="EMBL" id="VLKH01000006">
    <property type="protein sequence ID" value="TWH79421.1"/>
    <property type="molecule type" value="Genomic_DNA"/>
</dbReference>
<evidence type="ECO:0000256" key="1">
    <source>
        <dbReference type="SAM" id="Phobius"/>
    </source>
</evidence>
<sequence>MFYRGLRGFGSCFGLGSGFYGGWFMPLMMGVILIATLVAVIFIMKKSRHTSMKNTYNASLEELKIEFANGNLTEEEYLRKKRILSD</sequence>
<dbReference type="AlphaFoldDB" id="A0A562J881"/>
<proteinExistence type="predicted"/>
<name>A0A562J881_9FIRM</name>
<comment type="caution">
    <text evidence="2">The sequence shown here is derived from an EMBL/GenBank/DDBJ whole genome shotgun (WGS) entry which is preliminary data.</text>
</comment>